<feature type="domain" description="Wntless GOLD" evidence="13">
    <location>
        <begin position="50"/>
        <end position="227"/>
    </location>
</feature>
<protein>
    <recommendedName>
        <fullName evidence="16">Protein wntless-like protein</fullName>
    </recommendedName>
</protein>
<feature type="transmembrane region" description="Helical" evidence="11">
    <location>
        <begin position="234"/>
        <end position="254"/>
    </location>
</feature>
<sequence>MVGAVIENLSNRKLSYIFAGLLVIQIAFFLVGAWIAPRPTSSMEFLFRSCVDANITGKNWVDHQSCKEIELSEHKPLSYDLRELVFMTQMPHKRDNQLLRYHPSFQFLLGVVQPEIQSTKAFTHRKGSRLHLEVRMGFRNEPSEPWRDWIHADVVRDLECQFAWGHTEGDMHCEPMDFFEIGYVPYPLYVLNIRVPIDREGCEKDPINTPNCDLGELTALNMIVINQNGGFTMVWAWMKTIVAPFMLLMVRWYWSRVSARTSSPLLLEKAIFTLGVATTVLDLPIEWIPLWFSRVPFMLLLSDLRQGLFYAVLCSFWLIFAGEHLIDDRSRNNLWSYWKNLSLVLTTGAVLLIYDMCERGMQLADPFYSIWASPTGTRIAYLSIYLATICTVLYFAFLFWKIYMVWIAIKNKRSAQLYLNNEGRRLKVESVIFRFKFLMILTLVCAFLTILSYGLKQHGEAQLHDDEPESSFLTNPTSAFFTGTFGMWNLYVFLLLAMYAPSHKQYAGSHQFVDETDELMDSTTESNPMTAFLKPANE</sequence>
<evidence type="ECO:0000256" key="10">
    <source>
        <dbReference type="SAM" id="MobiDB-lite"/>
    </source>
</evidence>
<feature type="transmembrane region" description="Helical" evidence="11">
    <location>
        <begin position="337"/>
        <end position="354"/>
    </location>
</feature>
<reference evidence="14" key="1">
    <citation type="submission" date="2023-06" db="EMBL/GenBank/DDBJ databases">
        <authorList>
            <person name="Delattre M."/>
        </authorList>
    </citation>
    <scope>NUCLEOTIDE SEQUENCE</scope>
    <source>
        <strain evidence="14">AF72</strain>
    </source>
</reference>
<keyword evidence="15" id="KW-1185">Reference proteome</keyword>
<dbReference type="Proteomes" id="UP001177023">
    <property type="component" value="Unassembled WGS sequence"/>
</dbReference>
<evidence type="ECO:0000313" key="14">
    <source>
        <dbReference type="EMBL" id="CAJ0581275.1"/>
    </source>
</evidence>
<feature type="transmembrane region" description="Helical" evidence="11">
    <location>
        <begin position="16"/>
        <end position="36"/>
    </location>
</feature>
<organism evidence="14 15">
    <name type="scientific">Mesorhabditis spiculigera</name>
    <dbReference type="NCBI Taxonomy" id="96644"/>
    <lineage>
        <taxon>Eukaryota</taxon>
        <taxon>Metazoa</taxon>
        <taxon>Ecdysozoa</taxon>
        <taxon>Nematoda</taxon>
        <taxon>Chromadorea</taxon>
        <taxon>Rhabditida</taxon>
        <taxon>Rhabditina</taxon>
        <taxon>Rhabditomorpha</taxon>
        <taxon>Rhabditoidea</taxon>
        <taxon>Rhabditidae</taxon>
        <taxon>Mesorhabditinae</taxon>
        <taxon>Mesorhabditis</taxon>
    </lineage>
</organism>
<dbReference type="GO" id="GO:0000139">
    <property type="term" value="C:Golgi membrane"/>
    <property type="evidence" value="ECO:0007669"/>
    <property type="project" value="UniProtKB-SubCell"/>
</dbReference>
<evidence type="ECO:0000256" key="11">
    <source>
        <dbReference type="SAM" id="Phobius"/>
    </source>
</evidence>
<dbReference type="PANTHER" id="PTHR13449:SF2">
    <property type="entry name" value="PROTEIN WNTLESS HOMOLOG"/>
    <property type="match status" value="1"/>
</dbReference>
<feature type="transmembrane region" description="Helical" evidence="11">
    <location>
        <begin position="435"/>
        <end position="455"/>
    </location>
</feature>
<evidence type="ECO:0008006" key="16">
    <source>
        <dbReference type="Google" id="ProtNLM"/>
    </source>
</evidence>
<evidence type="ECO:0000256" key="2">
    <source>
        <dbReference type="ARBA" id="ARBA00004653"/>
    </source>
</evidence>
<keyword evidence="5" id="KW-0879">Wnt signaling pathway</keyword>
<accession>A0AA36D724</accession>
<evidence type="ECO:0000313" key="15">
    <source>
        <dbReference type="Proteomes" id="UP001177023"/>
    </source>
</evidence>
<keyword evidence="4" id="KW-0217">Developmental protein</keyword>
<evidence type="ECO:0000256" key="7">
    <source>
        <dbReference type="ARBA" id="ARBA00022989"/>
    </source>
</evidence>
<feature type="region of interest" description="Disordered" evidence="10">
    <location>
        <begin position="519"/>
        <end position="538"/>
    </location>
</feature>
<comment type="similarity">
    <text evidence="3">Belongs to the wntless family.</text>
</comment>
<keyword evidence="6 11" id="KW-0812">Transmembrane</keyword>
<name>A0AA36D724_9BILA</name>
<evidence type="ECO:0000256" key="8">
    <source>
        <dbReference type="ARBA" id="ARBA00023034"/>
    </source>
</evidence>
<dbReference type="InterPro" id="IPR053936">
    <property type="entry name" value="WLS_GOLD"/>
</dbReference>
<dbReference type="InterPro" id="IPR009551">
    <property type="entry name" value="Wntless"/>
</dbReference>
<feature type="transmembrane region" description="Helical" evidence="11">
    <location>
        <begin position="308"/>
        <end position="325"/>
    </location>
</feature>
<gene>
    <name evidence="14" type="ORF">MSPICULIGERA_LOCUS19441</name>
</gene>
<evidence type="ECO:0000256" key="1">
    <source>
        <dbReference type="ARBA" id="ARBA00004337"/>
    </source>
</evidence>
<dbReference type="GO" id="GO:0016055">
    <property type="term" value="P:Wnt signaling pathway"/>
    <property type="evidence" value="ECO:0007669"/>
    <property type="project" value="UniProtKB-KW"/>
</dbReference>
<dbReference type="GO" id="GO:0061355">
    <property type="term" value="P:Wnt protein secretion"/>
    <property type="evidence" value="ECO:0007669"/>
    <property type="project" value="TreeGrafter"/>
</dbReference>
<dbReference type="GO" id="GO:0010008">
    <property type="term" value="C:endosome membrane"/>
    <property type="evidence" value="ECO:0007669"/>
    <property type="project" value="UniProtKB-SubCell"/>
</dbReference>
<dbReference type="Pfam" id="PF21883">
    <property type="entry name" value="WLS_GOLD"/>
    <property type="match status" value="1"/>
</dbReference>
<feature type="domain" description="Wntless-like transmembrane" evidence="12">
    <location>
        <begin position="228"/>
        <end position="503"/>
    </location>
</feature>
<feature type="transmembrane region" description="Helical" evidence="11">
    <location>
        <begin position="379"/>
        <end position="403"/>
    </location>
</feature>
<keyword evidence="9 11" id="KW-0472">Membrane</keyword>
<keyword evidence="8" id="KW-0333">Golgi apparatus</keyword>
<proteinExistence type="inferred from homology"/>
<keyword evidence="7 11" id="KW-1133">Transmembrane helix</keyword>
<evidence type="ECO:0000259" key="13">
    <source>
        <dbReference type="Pfam" id="PF21883"/>
    </source>
</evidence>
<dbReference type="AlphaFoldDB" id="A0AA36D724"/>
<dbReference type="Pfam" id="PF06664">
    <property type="entry name" value="WLS-like_TM"/>
    <property type="match status" value="1"/>
</dbReference>
<dbReference type="InterPro" id="IPR047843">
    <property type="entry name" value="WLS-like_TM"/>
</dbReference>
<dbReference type="EMBL" id="CATQJA010002663">
    <property type="protein sequence ID" value="CAJ0581275.1"/>
    <property type="molecule type" value="Genomic_DNA"/>
</dbReference>
<evidence type="ECO:0000256" key="3">
    <source>
        <dbReference type="ARBA" id="ARBA00008148"/>
    </source>
</evidence>
<feature type="non-terminal residue" evidence="14">
    <location>
        <position position="1"/>
    </location>
</feature>
<evidence type="ECO:0000256" key="9">
    <source>
        <dbReference type="ARBA" id="ARBA00023136"/>
    </source>
</evidence>
<dbReference type="PANTHER" id="PTHR13449">
    <property type="entry name" value="INTEGRAL MEMBRANE PROTEIN GPR177"/>
    <property type="match status" value="1"/>
</dbReference>
<feature type="transmembrane region" description="Helical" evidence="11">
    <location>
        <begin position="479"/>
        <end position="500"/>
    </location>
</feature>
<dbReference type="GO" id="GO:0006886">
    <property type="term" value="P:intracellular protein transport"/>
    <property type="evidence" value="ECO:0007669"/>
    <property type="project" value="TreeGrafter"/>
</dbReference>
<evidence type="ECO:0000256" key="6">
    <source>
        <dbReference type="ARBA" id="ARBA00022692"/>
    </source>
</evidence>
<dbReference type="GO" id="GO:0017147">
    <property type="term" value="F:Wnt-protein binding"/>
    <property type="evidence" value="ECO:0007669"/>
    <property type="project" value="InterPro"/>
</dbReference>
<comment type="caution">
    <text evidence="14">The sequence shown here is derived from an EMBL/GenBank/DDBJ whole genome shotgun (WGS) entry which is preliminary data.</text>
</comment>
<evidence type="ECO:0000259" key="12">
    <source>
        <dbReference type="Pfam" id="PF06664"/>
    </source>
</evidence>
<feature type="transmembrane region" description="Helical" evidence="11">
    <location>
        <begin position="266"/>
        <end position="288"/>
    </location>
</feature>
<comment type="subcellular location">
    <subcellularLocation>
        <location evidence="1">Endosome membrane</location>
        <topology evidence="1">Multi-pass membrane protein</topology>
    </subcellularLocation>
    <subcellularLocation>
        <location evidence="2">Golgi apparatus membrane</location>
        <topology evidence="2">Multi-pass membrane protein</topology>
    </subcellularLocation>
</comment>
<evidence type="ECO:0000256" key="5">
    <source>
        <dbReference type="ARBA" id="ARBA00022687"/>
    </source>
</evidence>
<evidence type="ECO:0000256" key="4">
    <source>
        <dbReference type="ARBA" id="ARBA00022473"/>
    </source>
</evidence>